<dbReference type="PROSITE" id="PS50005">
    <property type="entry name" value="TPR"/>
    <property type="match status" value="1"/>
</dbReference>
<dbReference type="SMART" id="SM00028">
    <property type="entry name" value="TPR"/>
    <property type="match status" value="3"/>
</dbReference>
<dbReference type="Proteomes" id="UP000886740">
    <property type="component" value="Unassembled WGS sequence"/>
</dbReference>
<reference evidence="4" key="2">
    <citation type="submission" date="2021-04" db="EMBL/GenBank/DDBJ databases">
        <authorList>
            <person name="Gilroy R."/>
        </authorList>
    </citation>
    <scope>NUCLEOTIDE SEQUENCE</scope>
    <source>
        <strain evidence="4">ChiGjej6B6-14162</strain>
    </source>
</reference>
<keyword evidence="1" id="KW-0677">Repeat</keyword>
<dbReference type="InterPro" id="IPR019734">
    <property type="entry name" value="TPR_rpt"/>
</dbReference>
<dbReference type="Gene3D" id="1.25.40.10">
    <property type="entry name" value="Tetratricopeptide repeat domain"/>
    <property type="match status" value="1"/>
</dbReference>
<dbReference type="Pfam" id="PF13181">
    <property type="entry name" value="TPR_8"/>
    <property type="match status" value="1"/>
</dbReference>
<dbReference type="SUPFAM" id="SSF48452">
    <property type="entry name" value="TPR-like"/>
    <property type="match status" value="2"/>
</dbReference>
<dbReference type="InterPro" id="IPR011990">
    <property type="entry name" value="TPR-like_helical_dom_sf"/>
</dbReference>
<evidence type="ECO:0000256" key="2">
    <source>
        <dbReference type="ARBA" id="ARBA00022803"/>
    </source>
</evidence>
<reference evidence="4" key="1">
    <citation type="journal article" date="2021" name="PeerJ">
        <title>Extensive microbial diversity within the chicken gut microbiome revealed by metagenomics and culture.</title>
        <authorList>
            <person name="Gilroy R."/>
            <person name="Ravi A."/>
            <person name="Getino M."/>
            <person name="Pursley I."/>
            <person name="Horton D.L."/>
            <person name="Alikhan N.F."/>
            <person name="Baker D."/>
            <person name="Gharbi K."/>
            <person name="Hall N."/>
            <person name="Watson M."/>
            <person name="Adriaenssens E.M."/>
            <person name="Foster-Nyarko E."/>
            <person name="Jarju S."/>
            <person name="Secka A."/>
            <person name="Antonio M."/>
            <person name="Oren A."/>
            <person name="Chaudhuri R.R."/>
            <person name="La Ragione R."/>
            <person name="Hildebrand F."/>
            <person name="Pallen M.J."/>
        </authorList>
    </citation>
    <scope>NUCLEOTIDE SEQUENCE</scope>
    <source>
        <strain evidence="4">ChiGjej6B6-14162</strain>
    </source>
</reference>
<keyword evidence="2 3" id="KW-0802">TPR repeat</keyword>
<feature type="repeat" description="TPR" evidence="3">
    <location>
        <begin position="198"/>
        <end position="231"/>
    </location>
</feature>
<sequence>MDKNKSLSPLERYLEAKRENKDLYMDTFEIETLLNYLEDNDNLMYYEEIVKLGLKLHPGNFYMRLKEARYFMLIEEYPKALRYLAMLRHEDPYNEDIELYSIECHCRLGNLKEVARHLNRLEKEEDPVLEEALECACSAMNDDGYFDSALEWLVKAFNMFPDNLFLHHELCFALESTTDFPTAVKICEEHLNSMPYDYKIWFILGRLYAQLDEYEKAIEAFDFAETSKEPNAELKVLRAYCLYMNGSYERAINEYEELLDDDDSKYIVAPLLAECYFQQEQFDRAYRLLSDLVKNDSDLRADANIYISYIQSCFLTDNNKEGMAAIQTAKNLFKDNIHFLCFLAGIALEEKDEASLLAYIKHLSFCIFRPDAKSEDNANALLALSKKLARTNRYSNLAWNLNSMAIQIHPFPQTESSSSEMLDKILLNSGSNFPGDIQPFEKMGGINRIDANVKRLFNEGFREKDIPTSLKENHIKMSATAFIKPINLAYDFINDKNNCN</sequence>
<dbReference type="AlphaFoldDB" id="A0A9D1X7A9"/>
<protein>
    <submittedName>
        <fullName evidence="4">Tetratricopeptide repeat protein</fullName>
    </submittedName>
</protein>
<evidence type="ECO:0000313" key="5">
    <source>
        <dbReference type="Proteomes" id="UP000886740"/>
    </source>
</evidence>
<accession>A0A9D1X7A9</accession>
<dbReference type="Pfam" id="PF14559">
    <property type="entry name" value="TPR_19"/>
    <property type="match status" value="1"/>
</dbReference>
<evidence type="ECO:0000256" key="1">
    <source>
        <dbReference type="ARBA" id="ARBA00022737"/>
    </source>
</evidence>
<dbReference type="PANTHER" id="PTHR45586">
    <property type="entry name" value="TPR REPEAT-CONTAINING PROTEIN PA4667"/>
    <property type="match status" value="1"/>
</dbReference>
<comment type="caution">
    <text evidence="4">The sequence shown here is derived from an EMBL/GenBank/DDBJ whole genome shotgun (WGS) entry which is preliminary data.</text>
</comment>
<dbReference type="PANTHER" id="PTHR45586:SF1">
    <property type="entry name" value="LIPOPOLYSACCHARIDE ASSEMBLY PROTEIN B"/>
    <property type="match status" value="1"/>
</dbReference>
<proteinExistence type="predicted"/>
<evidence type="ECO:0000313" key="4">
    <source>
        <dbReference type="EMBL" id="HIX73920.1"/>
    </source>
</evidence>
<dbReference type="EMBL" id="DXEL01000023">
    <property type="protein sequence ID" value="HIX73920.1"/>
    <property type="molecule type" value="Genomic_DNA"/>
</dbReference>
<evidence type="ECO:0000256" key="3">
    <source>
        <dbReference type="PROSITE-ProRule" id="PRU00339"/>
    </source>
</evidence>
<name>A0A9D1X7A9_9BACT</name>
<dbReference type="InterPro" id="IPR051012">
    <property type="entry name" value="CellSynth/LPSAsmb/PSIAsmb"/>
</dbReference>
<organism evidence="4 5">
    <name type="scientific">Candidatus Parabacteroides intestinipullorum</name>
    <dbReference type="NCBI Taxonomy" id="2838723"/>
    <lineage>
        <taxon>Bacteria</taxon>
        <taxon>Pseudomonadati</taxon>
        <taxon>Bacteroidota</taxon>
        <taxon>Bacteroidia</taxon>
        <taxon>Bacteroidales</taxon>
        <taxon>Tannerellaceae</taxon>
        <taxon>Parabacteroides</taxon>
    </lineage>
</organism>
<gene>
    <name evidence="4" type="ORF">H9977_02595</name>
</gene>